<sequence length="225" mass="25987">MLENAHHLFTTQSCCIYKVPHKIRESNEDAYTPIMLASIGPLHRGNSRLVIMKVHNRSEAFLFDLVSCVQHLEPKIRTCYSEKMDLTTDELVKVIFINCYFVIEVFSREEWTRNDAIHDLLLLENQVLLFVFEKIYNLAFTSLLNNGADEFPSFMKLVFYMFKNHKKQGVSPPPPNGRTISHFTDLLRCFILPPSHRIPSRNHETVVLGNSAFELVEAGVKFQAN</sequence>
<keyword evidence="2" id="KW-1185">Reference proteome</keyword>
<dbReference type="STRING" id="3818.A0A444YDV7"/>
<dbReference type="PANTHER" id="PTHR31170">
    <property type="entry name" value="BNAC04G53230D PROTEIN"/>
    <property type="match status" value="1"/>
</dbReference>
<name>A0A444YDV7_ARAHY</name>
<organism evidence="1 2">
    <name type="scientific">Arachis hypogaea</name>
    <name type="common">Peanut</name>
    <dbReference type="NCBI Taxonomy" id="3818"/>
    <lineage>
        <taxon>Eukaryota</taxon>
        <taxon>Viridiplantae</taxon>
        <taxon>Streptophyta</taxon>
        <taxon>Embryophyta</taxon>
        <taxon>Tracheophyta</taxon>
        <taxon>Spermatophyta</taxon>
        <taxon>Magnoliopsida</taxon>
        <taxon>eudicotyledons</taxon>
        <taxon>Gunneridae</taxon>
        <taxon>Pentapetalae</taxon>
        <taxon>rosids</taxon>
        <taxon>fabids</taxon>
        <taxon>Fabales</taxon>
        <taxon>Fabaceae</taxon>
        <taxon>Papilionoideae</taxon>
        <taxon>50 kb inversion clade</taxon>
        <taxon>dalbergioids sensu lato</taxon>
        <taxon>Dalbergieae</taxon>
        <taxon>Pterocarpus clade</taxon>
        <taxon>Arachis</taxon>
    </lineage>
</organism>
<gene>
    <name evidence="1" type="ORF">Ahy_B07g088186</name>
</gene>
<proteinExistence type="predicted"/>
<dbReference type="EMBL" id="SDMP01000017">
    <property type="protein sequence ID" value="RYR00108.1"/>
    <property type="molecule type" value="Genomic_DNA"/>
</dbReference>
<accession>A0A444YDV7</accession>
<evidence type="ECO:0000313" key="1">
    <source>
        <dbReference type="EMBL" id="RYR00108.1"/>
    </source>
</evidence>
<dbReference type="InterPro" id="IPR004158">
    <property type="entry name" value="DUF247_pln"/>
</dbReference>
<comment type="caution">
    <text evidence="1">The sequence shown here is derived from an EMBL/GenBank/DDBJ whole genome shotgun (WGS) entry which is preliminary data.</text>
</comment>
<reference evidence="1 2" key="1">
    <citation type="submission" date="2019-01" db="EMBL/GenBank/DDBJ databases">
        <title>Sequencing of cultivated peanut Arachis hypogaea provides insights into genome evolution and oil improvement.</title>
        <authorList>
            <person name="Chen X."/>
        </authorList>
    </citation>
    <scope>NUCLEOTIDE SEQUENCE [LARGE SCALE GENOMIC DNA]</scope>
    <source>
        <strain evidence="2">cv. Fuhuasheng</strain>
        <tissue evidence="1">Leaves</tissue>
    </source>
</reference>
<evidence type="ECO:0000313" key="2">
    <source>
        <dbReference type="Proteomes" id="UP000289738"/>
    </source>
</evidence>
<dbReference type="Proteomes" id="UP000289738">
    <property type="component" value="Chromosome B07"/>
</dbReference>
<dbReference type="Pfam" id="PF03140">
    <property type="entry name" value="DUF247"/>
    <property type="match status" value="1"/>
</dbReference>
<dbReference type="AlphaFoldDB" id="A0A444YDV7"/>
<protein>
    <submittedName>
        <fullName evidence="1">Uncharacterized protein</fullName>
    </submittedName>
</protein>
<dbReference type="PANTHER" id="PTHR31170:SF25">
    <property type="entry name" value="BNAA09G04570D PROTEIN"/>
    <property type="match status" value="1"/>
</dbReference>